<proteinExistence type="predicted"/>
<evidence type="ECO:0000313" key="1">
    <source>
        <dbReference type="EMBL" id="CAK9258682.1"/>
    </source>
</evidence>
<dbReference type="EMBL" id="OZ020106">
    <property type="protein sequence ID" value="CAK9258682.1"/>
    <property type="molecule type" value="Genomic_DNA"/>
</dbReference>
<dbReference type="Proteomes" id="UP001497444">
    <property type="component" value="Chromosome 11"/>
</dbReference>
<gene>
    <name evidence="1" type="ORF">CSSPJE1EN1_LOCUS4160</name>
</gene>
<reference evidence="1" key="1">
    <citation type="submission" date="2024-02" db="EMBL/GenBank/DDBJ databases">
        <authorList>
            <consortium name="ELIXIR-Norway"/>
            <consortium name="Elixir Norway"/>
        </authorList>
    </citation>
    <scope>NUCLEOTIDE SEQUENCE</scope>
</reference>
<protein>
    <submittedName>
        <fullName evidence="1">Uncharacterized protein</fullName>
    </submittedName>
</protein>
<accession>A0ABP0VW09</accession>
<name>A0ABP0VW09_9BRYO</name>
<keyword evidence="2" id="KW-1185">Reference proteome</keyword>
<evidence type="ECO:0000313" key="2">
    <source>
        <dbReference type="Proteomes" id="UP001497444"/>
    </source>
</evidence>
<sequence length="67" mass="7580">MIMIMVMYVGALWRKTVDNSATILYMGDDDNFVVQGSLSCWLRDEQSQVVAAVVLDFYQQQQEIAGS</sequence>
<organism evidence="1 2">
    <name type="scientific">Sphagnum jensenii</name>
    <dbReference type="NCBI Taxonomy" id="128206"/>
    <lineage>
        <taxon>Eukaryota</taxon>
        <taxon>Viridiplantae</taxon>
        <taxon>Streptophyta</taxon>
        <taxon>Embryophyta</taxon>
        <taxon>Bryophyta</taxon>
        <taxon>Sphagnophytina</taxon>
        <taxon>Sphagnopsida</taxon>
        <taxon>Sphagnales</taxon>
        <taxon>Sphagnaceae</taxon>
        <taxon>Sphagnum</taxon>
    </lineage>
</organism>